<evidence type="ECO:0000313" key="2">
    <source>
        <dbReference type="EMBL" id="KAG2622358.1"/>
    </source>
</evidence>
<dbReference type="InterPro" id="IPR055290">
    <property type="entry name" value="At3g26010-like"/>
</dbReference>
<dbReference type="Proteomes" id="UP000823388">
    <property type="component" value="Chromosome 3N"/>
</dbReference>
<name>A0A8T0UJU0_PANVG</name>
<dbReference type="AlphaFoldDB" id="A0A8T0UJU0"/>
<keyword evidence="3" id="KW-1185">Reference proteome</keyword>
<dbReference type="PANTHER" id="PTHR35546:SF83">
    <property type="entry name" value="EXPRESSED PROTEIN"/>
    <property type="match status" value="1"/>
</dbReference>
<dbReference type="PANTHER" id="PTHR35546">
    <property type="entry name" value="F-BOX PROTEIN INTERACTION DOMAIN PROTEIN-RELATED"/>
    <property type="match status" value="1"/>
</dbReference>
<protein>
    <submittedName>
        <fullName evidence="2">Uncharacterized protein</fullName>
    </submittedName>
</protein>
<reference evidence="2" key="1">
    <citation type="submission" date="2020-05" db="EMBL/GenBank/DDBJ databases">
        <title>WGS assembly of Panicum virgatum.</title>
        <authorList>
            <person name="Lovell J.T."/>
            <person name="Jenkins J."/>
            <person name="Shu S."/>
            <person name="Juenger T.E."/>
            <person name="Schmutz J."/>
        </authorList>
    </citation>
    <scope>NUCLEOTIDE SEQUENCE</scope>
    <source>
        <strain evidence="2">AP13</strain>
    </source>
</reference>
<organism evidence="2 3">
    <name type="scientific">Panicum virgatum</name>
    <name type="common">Blackwell switchgrass</name>
    <dbReference type="NCBI Taxonomy" id="38727"/>
    <lineage>
        <taxon>Eukaryota</taxon>
        <taxon>Viridiplantae</taxon>
        <taxon>Streptophyta</taxon>
        <taxon>Embryophyta</taxon>
        <taxon>Tracheophyta</taxon>
        <taxon>Spermatophyta</taxon>
        <taxon>Magnoliopsida</taxon>
        <taxon>Liliopsida</taxon>
        <taxon>Poales</taxon>
        <taxon>Poaceae</taxon>
        <taxon>PACMAD clade</taxon>
        <taxon>Panicoideae</taxon>
        <taxon>Panicodae</taxon>
        <taxon>Paniceae</taxon>
        <taxon>Panicinae</taxon>
        <taxon>Panicum</taxon>
        <taxon>Panicum sect. Hiantes</taxon>
    </lineage>
</organism>
<feature type="region of interest" description="Disordered" evidence="1">
    <location>
        <begin position="415"/>
        <end position="442"/>
    </location>
</feature>
<evidence type="ECO:0000313" key="3">
    <source>
        <dbReference type="Proteomes" id="UP000823388"/>
    </source>
</evidence>
<accession>A0A8T0UJU0</accession>
<evidence type="ECO:0000256" key="1">
    <source>
        <dbReference type="SAM" id="MobiDB-lite"/>
    </source>
</evidence>
<sequence>MDLDQDSADEWVVLDSCTSDDDDDLVLALSSGCGTPDSATDSDSDSAAPAAHLLAAACATAADDADADAEGVYALSDAEDEYAYPPPSPPLPRPLAGLFHHTLAGAVSYAAFDPAAPGDAHHGAKQLVPDPTFASLIHEDAAALASTRGLVCLRGKASGDYYVANPRAFTTARLPPPARDHFAKGDPAVVITFDVDADADDADEDRARGFYRHYHVAVAFPMGEGIYAFESFSSRTGEWTIGAGVAAVETVVPLSGVAAHGCAFWRTTIGLFLCYEPVSGWSDLVPAPEEVQQWPIWELGEMEGTLRAICMDERVSAVIVIRLDFARSDANGGVACTLAGHFEGGCLRGRQDVTLLRSQGKAEVVMWDRAAQMVVAMDLEGRTTRTISFVPGTGYYADFIPYVSSLAAVSATGNSSNRMQPKCRTNATNEAGAEATTDAEPY</sequence>
<dbReference type="EMBL" id="CM029042">
    <property type="protein sequence ID" value="KAG2622358.1"/>
    <property type="molecule type" value="Genomic_DNA"/>
</dbReference>
<proteinExistence type="predicted"/>
<feature type="compositionally biased region" description="Low complexity" evidence="1">
    <location>
        <begin position="425"/>
        <end position="442"/>
    </location>
</feature>
<dbReference type="OrthoDB" id="1916346at2759"/>
<gene>
    <name evidence="2" type="ORF">PVAP13_3NG268000</name>
</gene>
<comment type="caution">
    <text evidence="2">The sequence shown here is derived from an EMBL/GenBank/DDBJ whole genome shotgun (WGS) entry which is preliminary data.</text>
</comment>